<sequence>MFWQDAYTDAFGINVPKPLGDFIILRAIRETGGTAIAVDDEQIEADRAECARLEGVFLCPEGAATISAVRALRSNGWLAADDEVVVPRRPPHPPDRGREQQLRPAARLVRTNPQHRQHREQRRRPAQADQHHPQQRVPDLAGPVPPQELLHQGPVDRAVHPGGHTTHRGSGHRERHRPPDHLRPMHPPRQADVPTGRPGPRGQETGPEVAAQVQPERERAQRRGGHDRHHEHPGLCEREVAPPVGREPAQPQHPAAVRREPHPVRHAQHAARDQPRRRRPFGELCGHSGHAREHQARRGHRGPEPQPADRGYEGAGQQGSAHGQGERGSEGSEAGDGRGAQEFVAAGLLLGPGVPDDREDRHQGGQGERDVGDLPPDQAWERRVGELAGERGERGVARDVVSEGESGFRGGEHPGVLAGDAEDHACDQHDPGGQDDPVAAQQEP</sequence>
<feature type="region of interest" description="Disordered" evidence="1">
    <location>
        <begin position="84"/>
        <end position="444"/>
    </location>
</feature>
<keyword evidence="3" id="KW-1185">Reference proteome</keyword>
<dbReference type="InterPro" id="IPR036052">
    <property type="entry name" value="TrpB-like_PALP_sf"/>
</dbReference>
<name>A0ABV8BJV7_9PSEU</name>
<feature type="compositionally biased region" description="Basic residues" evidence="1">
    <location>
        <begin position="165"/>
        <end position="176"/>
    </location>
</feature>
<dbReference type="RefSeq" id="WP_382367404.1">
    <property type="nucleotide sequence ID" value="NZ_JBHRZI010000003.1"/>
</dbReference>
<feature type="compositionally biased region" description="Basic and acidic residues" evidence="1">
    <location>
        <begin position="379"/>
        <end position="401"/>
    </location>
</feature>
<dbReference type="SUPFAM" id="SSF53686">
    <property type="entry name" value="Tryptophan synthase beta subunit-like PLP-dependent enzymes"/>
    <property type="match status" value="1"/>
</dbReference>
<accession>A0ABV8BJV7</accession>
<evidence type="ECO:0008006" key="4">
    <source>
        <dbReference type="Google" id="ProtNLM"/>
    </source>
</evidence>
<feature type="compositionally biased region" description="Basic and acidic residues" evidence="1">
    <location>
        <begin position="92"/>
        <end position="101"/>
    </location>
</feature>
<dbReference type="EMBL" id="JBHRZI010000003">
    <property type="protein sequence ID" value="MFC3890135.1"/>
    <property type="molecule type" value="Genomic_DNA"/>
</dbReference>
<feature type="compositionally biased region" description="Basic residues" evidence="1">
    <location>
        <begin position="113"/>
        <end position="125"/>
    </location>
</feature>
<evidence type="ECO:0000313" key="3">
    <source>
        <dbReference type="Proteomes" id="UP001595690"/>
    </source>
</evidence>
<protein>
    <recommendedName>
        <fullName evidence="4">Pyridoxal-phosphate dependent enzyme</fullName>
    </recommendedName>
</protein>
<comment type="caution">
    <text evidence="2">The sequence shown here is derived from an EMBL/GenBank/DDBJ whole genome shotgun (WGS) entry which is preliminary data.</text>
</comment>
<proteinExistence type="predicted"/>
<dbReference type="Gene3D" id="3.40.50.1100">
    <property type="match status" value="1"/>
</dbReference>
<evidence type="ECO:0000256" key="1">
    <source>
        <dbReference type="SAM" id="MobiDB-lite"/>
    </source>
</evidence>
<organism evidence="2 3">
    <name type="scientific">Lentzea rhizosphaerae</name>
    <dbReference type="NCBI Taxonomy" id="2041025"/>
    <lineage>
        <taxon>Bacteria</taxon>
        <taxon>Bacillati</taxon>
        <taxon>Actinomycetota</taxon>
        <taxon>Actinomycetes</taxon>
        <taxon>Pseudonocardiales</taxon>
        <taxon>Pseudonocardiaceae</taxon>
        <taxon>Lentzea</taxon>
    </lineage>
</organism>
<reference evidence="3" key="1">
    <citation type="journal article" date="2019" name="Int. J. Syst. Evol. Microbiol.">
        <title>The Global Catalogue of Microorganisms (GCM) 10K type strain sequencing project: providing services to taxonomists for standard genome sequencing and annotation.</title>
        <authorList>
            <consortium name="The Broad Institute Genomics Platform"/>
            <consortium name="The Broad Institute Genome Sequencing Center for Infectious Disease"/>
            <person name="Wu L."/>
            <person name="Ma J."/>
        </authorList>
    </citation>
    <scope>NUCLEOTIDE SEQUENCE [LARGE SCALE GENOMIC DNA]</scope>
    <source>
        <strain evidence="3">CGMCC 4.7405</strain>
    </source>
</reference>
<gene>
    <name evidence="2" type="ORF">ACFOWZ_01515</name>
</gene>
<feature type="compositionally biased region" description="Basic and acidic residues" evidence="1">
    <location>
        <begin position="421"/>
        <end position="432"/>
    </location>
</feature>
<evidence type="ECO:0000313" key="2">
    <source>
        <dbReference type="EMBL" id="MFC3890135.1"/>
    </source>
</evidence>
<feature type="compositionally biased region" description="Basic and acidic residues" evidence="1">
    <location>
        <begin position="228"/>
        <end position="240"/>
    </location>
</feature>
<dbReference type="Proteomes" id="UP001595690">
    <property type="component" value="Unassembled WGS sequence"/>
</dbReference>
<feature type="compositionally biased region" description="Basic and acidic residues" evidence="1">
    <location>
        <begin position="355"/>
        <end position="372"/>
    </location>
</feature>
<feature type="compositionally biased region" description="Basic residues" evidence="1">
    <location>
        <begin position="264"/>
        <end position="279"/>
    </location>
</feature>